<feature type="transmembrane region" description="Helical" evidence="10">
    <location>
        <begin position="394"/>
        <end position="420"/>
    </location>
</feature>
<feature type="transmembrane region" description="Helical" evidence="10">
    <location>
        <begin position="370"/>
        <end position="388"/>
    </location>
</feature>
<feature type="transmembrane region" description="Helical" evidence="10">
    <location>
        <begin position="441"/>
        <end position="458"/>
    </location>
</feature>
<evidence type="ECO:0000313" key="13">
    <source>
        <dbReference type="Proteomes" id="UP000215332"/>
    </source>
</evidence>
<dbReference type="EMBL" id="LT906441">
    <property type="protein sequence ID" value="SNV30281.1"/>
    <property type="molecule type" value="Genomic_DNA"/>
</dbReference>
<evidence type="ECO:0000313" key="12">
    <source>
        <dbReference type="EMBL" id="SNV30281.1"/>
    </source>
</evidence>
<keyword evidence="7 10" id="KW-1133">Transmembrane helix</keyword>
<evidence type="ECO:0000259" key="11">
    <source>
        <dbReference type="Pfam" id="PF00324"/>
    </source>
</evidence>
<dbReference type="InterPro" id="IPR004840">
    <property type="entry name" value="Amino_acid_permease_CS"/>
</dbReference>
<dbReference type="PANTHER" id="PTHR43495:SF2">
    <property type="entry name" value="D-SERINE_D-ALANINE_GLYCINE TRANSPORTER"/>
    <property type="match status" value="1"/>
</dbReference>
<proteinExistence type="inferred from homology"/>
<sequence>MGTSTSASTPDHHRPSRLTRPTRVPRPSQRPEALPGEPELQRGLSNRHLQLIAIGGAIGTGMFMGSSSTIHLAGPSIILVYTVIGVFMYFMMRALGEMLLSNLKYKSFRDIAEDMLGPWAGFISGWTYWFSWIVAAMGDMAAITGYAQYWWPNIARWVPATVLVLVLLLLNIIAIAVKFFGEAEFWFALIKLVAIAILLLVAIWLVATKFVSSSGEMATVSNLWNDGGFFPNGINGFLAGFQIAFFAFVGIELVGTAAAETKDPTTTLPKAINAIPVRLALFYVLALAAIMCVVPWRSVVPGVSPFVTVFGMAGFTAAAGVMNFVLLTAAASSDNSGLYSTSRMLYGLAHDGQANQIFGKLSRRRVPQNALLLSCVILLCGVSFLYMSDSIMESFALVTTVAALMFLFTWSLIMVCYLVYRKRWPELHEKSIYKMPGGVPMAWAVLGFYLFSLVVLCLDPVTRKAVMATPVWFILIVVMYFAHKRRAAKQNGLVTKSSVEEAQPHHEDGLDS</sequence>
<evidence type="ECO:0000256" key="6">
    <source>
        <dbReference type="ARBA" id="ARBA00022970"/>
    </source>
</evidence>
<dbReference type="GO" id="GO:0055085">
    <property type="term" value="P:transmembrane transport"/>
    <property type="evidence" value="ECO:0007669"/>
    <property type="project" value="InterPro"/>
</dbReference>
<dbReference type="PROSITE" id="PS00218">
    <property type="entry name" value="AMINO_ACID_PERMEASE_1"/>
    <property type="match status" value="1"/>
</dbReference>
<feature type="transmembrane region" description="Helical" evidence="10">
    <location>
        <begin position="51"/>
        <end position="70"/>
    </location>
</feature>
<feature type="transmembrane region" description="Helical" evidence="10">
    <location>
        <begin position="237"/>
        <end position="259"/>
    </location>
</feature>
<accession>A0A239W6Y9</accession>
<comment type="subcellular location">
    <subcellularLocation>
        <location evidence="1">Cell membrane</location>
        <topology evidence="1">Multi-pass membrane protein</topology>
    </subcellularLocation>
</comment>
<evidence type="ECO:0000256" key="10">
    <source>
        <dbReference type="SAM" id="Phobius"/>
    </source>
</evidence>
<evidence type="ECO:0000256" key="2">
    <source>
        <dbReference type="ARBA" id="ARBA00008583"/>
    </source>
</evidence>
<evidence type="ECO:0000256" key="7">
    <source>
        <dbReference type="ARBA" id="ARBA00022989"/>
    </source>
</evidence>
<keyword evidence="4" id="KW-1003">Cell membrane</keyword>
<evidence type="ECO:0000256" key="1">
    <source>
        <dbReference type="ARBA" id="ARBA00004651"/>
    </source>
</evidence>
<dbReference type="Proteomes" id="UP000215332">
    <property type="component" value="Chromosome 1"/>
</dbReference>
<feature type="transmembrane region" description="Helical" evidence="10">
    <location>
        <begin position="76"/>
        <end position="95"/>
    </location>
</feature>
<dbReference type="PANTHER" id="PTHR43495">
    <property type="entry name" value="GABA PERMEASE"/>
    <property type="match status" value="1"/>
</dbReference>
<dbReference type="GO" id="GO:0006865">
    <property type="term" value="P:amino acid transport"/>
    <property type="evidence" value="ECO:0007669"/>
    <property type="project" value="UniProtKB-KW"/>
</dbReference>
<dbReference type="KEGG" id="cgrn:4412665_00384"/>
<name>A0A239W6Y9_9ACTN</name>
<dbReference type="AlphaFoldDB" id="A0A239W6Y9"/>
<comment type="similarity">
    <text evidence="2">Belongs to the amino acid-polyamine-organocation (APC) superfamily. Amino acid transporter (AAT) (TC 2.A.3.1) family.</text>
</comment>
<evidence type="ECO:0000256" key="5">
    <source>
        <dbReference type="ARBA" id="ARBA00022692"/>
    </source>
</evidence>
<feature type="transmembrane region" description="Helical" evidence="10">
    <location>
        <begin position="464"/>
        <end position="482"/>
    </location>
</feature>
<dbReference type="Gene3D" id="1.20.1740.10">
    <property type="entry name" value="Amino acid/polyamine transporter I"/>
    <property type="match status" value="1"/>
</dbReference>
<protein>
    <submittedName>
        <fullName evidence="12">D-serine/D-alanine/glycine transporter</fullName>
    </submittedName>
</protein>
<feature type="transmembrane region" description="Helical" evidence="10">
    <location>
        <begin position="157"/>
        <end position="177"/>
    </location>
</feature>
<feature type="region of interest" description="Disordered" evidence="9">
    <location>
        <begin position="1"/>
        <end position="40"/>
    </location>
</feature>
<dbReference type="InterPro" id="IPR004841">
    <property type="entry name" value="AA-permease/SLC12A_dom"/>
</dbReference>
<evidence type="ECO:0000256" key="3">
    <source>
        <dbReference type="ARBA" id="ARBA00022448"/>
    </source>
</evidence>
<feature type="domain" description="Amino acid permease/ SLC12A" evidence="11">
    <location>
        <begin position="48"/>
        <end position="490"/>
    </location>
</feature>
<dbReference type="FunFam" id="1.20.1740.10:FF:000001">
    <property type="entry name" value="Amino acid permease"/>
    <property type="match status" value="1"/>
</dbReference>
<dbReference type="PIRSF" id="PIRSF006060">
    <property type="entry name" value="AA_transporter"/>
    <property type="match status" value="1"/>
</dbReference>
<keyword evidence="6" id="KW-0029">Amino-acid transport</keyword>
<dbReference type="RefSeq" id="WP_095140926.1">
    <property type="nucleotide sequence ID" value="NZ_LT906441.1"/>
</dbReference>
<feature type="transmembrane region" description="Helical" evidence="10">
    <location>
        <begin position="306"/>
        <end position="330"/>
    </location>
</feature>
<evidence type="ECO:0000256" key="9">
    <source>
        <dbReference type="SAM" id="MobiDB-lite"/>
    </source>
</evidence>
<evidence type="ECO:0000256" key="4">
    <source>
        <dbReference type="ARBA" id="ARBA00022475"/>
    </source>
</evidence>
<gene>
    <name evidence="12" type="primary">cycA_1</name>
    <name evidence="12" type="ORF">SAMEA4412665_00384</name>
</gene>
<feature type="transmembrane region" description="Helical" evidence="10">
    <location>
        <begin position="280"/>
        <end position="300"/>
    </location>
</feature>
<dbReference type="GO" id="GO:0005886">
    <property type="term" value="C:plasma membrane"/>
    <property type="evidence" value="ECO:0007669"/>
    <property type="project" value="UniProtKB-SubCell"/>
</dbReference>
<feature type="transmembrane region" description="Helical" evidence="10">
    <location>
        <begin position="189"/>
        <end position="207"/>
    </location>
</feature>
<keyword evidence="8 10" id="KW-0472">Membrane</keyword>
<organism evidence="12 13">
    <name type="scientific">Cutibacterium granulosum</name>
    <dbReference type="NCBI Taxonomy" id="33011"/>
    <lineage>
        <taxon>Bacteria</taxon>
        <taxon>Bacillati</taxon>
        <taxon>Actinomycetota</taxon>
        <taxon>Actinomycetes</taxon>
        <taxon>Propionibacteriales</taxon>
        <taxon>Propionibacteriaceae</taxon>
        <taxon>Cutibacterium</taxon>
    </lineage>
</organism>
<dbReference type="eggNOG" id="COG1113">
    <property type="taxonomic scope" value="Bacteria"/>
</dbReference>
<reference evidence="12 13" key="1">
    <citation type="submission" date="2017-06" db="EMBL/GenBank/DDBJ databases">
        <authorList>
            <consortium name="Pathogen Informatics"/>
        </authorList>
    </citation>
    <scope>NUCLEOTIDE SEQUENCE [LARGE SCALE GENOMIC DNA]</scope>
    <source>
        <strain evidence="12 13">NCTC11865</strain>
    </source>
</reference>
<dbReference type="Pfam" id="PF00324">
    <property type="entry name" value="AA_permease"/>
    <property type="match status" value="1"/>
</dbReference>
<keyword evidence="3" id="KW-0813">Transport</keyword>
<keyword evidence="5 10" id="KW-0812">Transmembrane</keyword>
<feature type="transmembrane region" description="Helical" evidence="10">
    <location>
        <begin position="116"/>
        <end position="137"/>
    </location>
</feature>
<evidence type="ECO:0000256" key="8">
    <source>
        <dbReference type="ARBA" id="ARBA00023136"/>
    </source>
</evidence>